<dbReference type="Gene3D" id="1.10.3210.10">
    <property type="entry name" value="Hypothetical protein af1432"/>
    <property type="match status" value="1"/>
</dbReference>
<dbReference type="InterPro" id="IPR037522">
    <property type="entry name" value="HD_GYP_dom"/>
</dbReference>
<dbReference type="PANTHER" id="PTHR43155">
    <property type="entry name" value="CYCLIC DI-GMP PHOSPHODIESTERASE PA4108-RELATED"/>
    <property type="match status" value="1"/>
</dbReference>
<dbReference type="InterPro" id="IPR006675">
    <property type="entry name" value="HDIG_dom"/>
</dbReference>
<dbReference type="EMBL" id="OMOF01000886">
    <property type="protein sequence ID" value="SPF56228.1"/>
    <property type="molecule type" value="Genomic_DNA"/>
</dbReference>
<dbReference type="CDD" id="cd00077">
    <property type="entry name" value="HDc"/>
    <property type="match status" value="1"/>
</dbReference>
<evidence type="ECO:0000313" key="2">
    <source>
        <dbReference type="EMBL" id="SPF56228.1"/>
    </source>
</evidence>
<organism evidence="2 3">
    <name type="scientific">Candidatus Desulfosporosinus infrequens</name>
    <dbReference type="NCBI Taxonomy" id="2043169"/>
    <lineage>
        <taxon>Bacteria</taxon>
        <taxon>Bacillati</taxon>
        <taxon>Bacillota</taxon>
        <taxon>Clostridia</taxon>
        <taxon>Eubacteriales</taxon>
        <taxon>Desulfitobacteriaceae</taxon>
        <taxon>Desulfosporosinus</taxon>
    </lineage>
</organism>
<dbReference type="NCBIfam" id="TIGR00277">
    <property type="entry name" value="HDIG"/>
    <property type="match status" value="1"/>
</dbReference>
<dbReference type="SUPFAM" id="SSF109604">
    <property type="entry name" value="HD-domain/PDEase-like"/>
    <property type="match status" value="1"/>
</dbReference>
<dbReference type="PROSITE" id="PS51832">
    <property type="entry name" value="HD_GYP"/>
    <property type="match status" value="1"/>
</dbReference>
<evidence type="ECO:0000313" key="3">
    <source>
        <dbReference type="Proteomes" id="UP000238916"/>
    </source>
</evidence>
<feature type="domain" description="HD-GYP" evidence="1">
    <location>
        <begin position="57"/>
        <end position="246"/>
    </location>
</feature>
<reference evidence="3" key="1">
    <citation type="submission" date="2018-02" db="EMBL/GenBank/DDBJ databases">
        <authorList>
            <person name="Hausmann B."/>
        </authorList>
    </citation>
    <scope>NUCLEOTIDE SEQUENCE [LARGE SCALE GENOMIC DNA]</scope>
    <source>
        <strain evidence="3">Peat soil MAG SbF1</strain>
    </source>
</reference>
<dbReference type="InterPro" id="IPR003607">
    <property type="entry name" value="HD/PDEase_dom"/>
</dbReference>
<proteinExistence type="predicted"/>
<sequence length="246" mass="28067">MEEIVERIKDLYSKEDVNSIRVSISFGWDTKKSSDEDILSVIKSAEDLMYKYKIVKNEGNRGNTILTIINTLHEKNPREEQHSQRVSELCQNIGKALSFSEIKVSKLKVVGLLHDIGKIAIEEGILNKPGKLSEQEWNEIKRHPDIGYRILSSSSEMLELANCILAHHERWDGKGYPKGLKGEDIPKISRIIALADSYDAMTSERSYRKALSEEEALVEIRKNAGTQFDPEIARVFVEKVLVKRWA</sequence>
<evidence type="ECO:0000259" key="1">
    <source>
        <dbReference type="PROSITE" id="PS51832"/>
    </source>
</evidence>
<gene>
    <name evidence="2" type="ORF">SBF1_8970001</name>
</gene>
<protein>
    <submittedName>
        <fullName evidence="2">Sensory box protein</fullName>
    </submittedName>
</protein>
<dbReference type="SMART" id="SM00471">
    <property type="entry name" value="HDc"/>
    <property type="match status" value="1"/>
</dbReference>
<dbReference type="Proteomes" id="UP000238916">
    <property type="component" value="Unassembled WGS sequence"/>
</dbReference>
<dbReference type="PANTHER" id="PTHR43155:SF2">
    <property type="entry name" value="CYCLIC DI-GMP PHOSPHODIESTERASE PA4108"/>
    <property type="match status" value="1"/>
</dbReference>
<accession>A0A2U3LWK8</accession>
<dbReference type="Pfam" id="PF13487">
    <property type="entry name" value="HD_5"/>
    <property type="match status" value="1"/>
</dbReference>
<name>A0A2U3LWK8_9FIRM</name>
<dbReference type="AlphaFoldDB" id="A0A2U3LWK8"/>